<dbReference type="PROSITE" id="PS50113">
    <property type="entry name" value="PAC"/>
    <property type="match status" value="1"/>
</dbReference>
<dbReference type="SMART" id="SM00267">
    <property type="entry name" value="GGDEF"/>
    <property type="match status" value="1"/>
</dbReference>
<evidence type="ECO:0000259" key="2">
    <source>
        <dbReference type="PROSITE" id="PS50112"/>
    </source>
</evidence>
<dbReference type="InterPro" id="IPR052163">
    <property type="entry name" value="DGC-Regulatory_Protein"/>
</dbReference>
<feature type="domain" description="PAS" evidence="2">
    <location>
        <begin position="294"/>
        <end position="364"/>
    </location>
</feature>
<dbReference type="PROSITE" id="PS50887">
    <property type="entry name" value="GGDEF"/>
    <property type="match status" value="1"/>
</dbReference>
<proteinExistence type="predicted"/>
<comment type="cofactor">
    <cofactor evidence="1">
        <name>Mg(2+)</name>
        <dbReference type="ChEBI" id="CHEBI:18420"/>
    </cofactor>
</comment>
<dbReference type="NCBIfam" id="TIGR00254">
    <property type="entry name" value="GGDEF"/>
    <property type="match status" value="1"/>
</dbReference>
<dbReference type="PROSITE" id="PS50112">
    <property type="entry name" value="PAS"/>
    <property type="match status" value="2"/>
</dbReference>
<dbReference type="Pfam" id="PF13426">
    <property type="entry name" value="PAS_9"/>
    <property type="match status" value="1"/>
</dbReference>
<dbReference type="EMBL" id="WMEX01000003">
    <property type="protein sequence ID" value="MYL26495.1"/>
    <property type="molecule type" value="Genomic_DNA"/>
</dbReference>
<evidence type="ECO:0000256" key="1">
    <source>
        <dbReference type="ARBA" id="ARBA00001946"/>
    </source>
</evidence>
<dbReference type="SMART" id="SM00091">
    <property type="entry name" value="PAS"/>
    <property type="match status" value="2"/>
</dbReference>
<dbReference type="PANTHER" id="PTHR46663:SF4">
    <property type="entry name" value="DIGUANYLATE CYCLASE DGCT-RELATED"/>
    <property type="match status" value="1"/>
</dbReference>
<name>A0A9X4YEH4_9GAMM</name>
<dbReference type="GO" id="GO:0003824">
    <property type="term" value="F:catalytic activity"/>
    <property type="evidence" value="ECO:0007669"/>
    <property type="project" value="UniProtKB-ARBA"/>
</dbReference>
<dbReference type="AlphaFoldDB" id="A0A9X4YEH4"/>
<dbReference type="NCBIfam" id="TIGR00229">
    <property type="entry name" value="sensory_box"/>
    <property type="match status" value="2"/>
</dbReference>
<organism evidence="5 6">
    <name type="scientific">Vreelandella halophila</name>
    <dbReference type="NCBI Taxonomy" id="86177"/>
    <lineage>
        <taxon>Bacteria</taxon>
        <taxon>Pseudomonadati</taxon>
        <taxon>Pseudomonadota</taxon>
        <taxon>Gammaproteobacteria</taxon>
        <taxon>Oceanospirillales</taxon>
        <taxon>Halomonadaceae</taxon>
        <taxon>Vreelandella</taxon>
    </lineage>
</organism>
<dbReference type="PANTHER" id="PTHR46663">
    <property type="entry name" value="DIGUANYLATE CYCLASE DGCT-RELATED"/>
    <property type="match status" value="1"/>
</dbReference>
<dbReference type="Gene3D" id="3.30.450.40">
    <property type="match status" value="1"/>
</dbReference>
<dbReference type="InterPro" id="IPR029016">
    <property type="entry name" value="GAF-like_dom_sf"/>
</dbReference>
<dbReference type="SMART" id="SM00065">
    <property type="entry name" value="GAF"/>
    <property type="match status" value="1"/>
</dbReference>
<protein>
    <submittedName>
        <fullName evidence="5">Diguanylate cyclase</fullName>
    </submittedName>
</protein>
<dbReference type="InterPro" id="IPR013656">
    <property type="entry name" value="PAS_4"/>
</dbReference>
<dbReference type="Pfam" id="PF00990">
    <property type="entry name" value="GGDEF"/>
    <property type="match status" value="1"/>
</dbReference>
<dbReference type="CDD" id="cd01949">
    <property type="entry name" value="GGDEF"/>
    <property type="match status" value="1"/>
</dbReference>
<dbReference type="Gene3D" id="3.30.70.270">
    <property type="match status" value="1"/>
</dbReference>
<reference evidence="5 6" key="1">
    <citation type="submission" date="2019-11" db="EMBL/GenBank/DDBJ databases">
        <title>Genome sequences of 17 halophilic strains isolated from different environments.</title>
        <authorList>
            <person name="Furrow R.E."/>
        </authorList>
    </citation>
    <scope>NUCLEOTIDE SEQUENCE [LARGE SCALE GENOMIC DNA]</scope>
    <source>
        <strain evidence="5 6">22507_15_FS</strain>
    </source>
</reference>
<dbReference type="InterPro" id="IPR000014">
    <property type="entry name" value="PAS"/>
</dbReference>
<dbReference type="SUPFAM" id="SSF55073">
    <property type="entry name" value="Nucleotide cyclase"/>
    <property type="match status" value="1"/>
</dbReference>
<dbReference type="RefSeq" id="WP_286173233.1">
    <property type="nucleotide sequence ID" value="NZ_WMEX01000003.1"/>
</dbReference>
<dbReference type="InterPro" id="IPR003018">
    <property type="entry name" value="GAF"/>
</dbReference>
<dbReference type="Gene3D" id="3.30.450.20">
    <property type="entry name" value="PAS domain"/>
    <property type="match status" value="2"/>
</dbReference>
<comment type="caution">
    <text evidence="5">The sequence shown here is derived from an EMBL/GenBank/DDBJ whole genome shotgun (WGS) entry which is preliminary data.</text>
</comment>
<dbReference type="Proteomes" id="UP000460751">
    <property type="component" value="Unassembled WGS sequence"/>
</dbReference>
<evidence type="ECO:0000259" key="4">
    <source>
        <dbReference type="PROSITE" id="PS50887"/>
    </source>
</evidence>
<evidence type="ECO:0000259" key="3">
    <source>
        <dbReference type="PROSITE" id="PS50113"/>
    </source>
</evidence>
<dbReference type="CDD" id="cd00130">
    <property type="entry name" value="PAS"/>
    <property type="match status" value="2"/>
</dbReference>
<keyword evidence="6" id="KW-1185">Reference proteome</keyword>
<evidence type="ECO:0000313" key="5">
    <source>
        <dbReference type="EMBL" id="MYL26495.1"/>
    </source>
</evidence>
<dbReference type="InterPro" id="IPR035965">
    <property type="entry name" value="PAS-like_dom_sf"/>
</dbReference>
<dbReference type="InterPro" id="IPR029787">
    <property type="entry name" value="Nucleotide_cyclase"/>
</dbReference>
<gene>
    <name evidence="5" type="ORF">GLW01_06765</name>
</gene>
<dbReference type="SUPFAM" id="SSF55785">
    <property type="entry name" value="PYP-like sensor domain (PAS domain)"/>
    <property type="match status" value="2"/>
</dbReference>
<feature type="domain" description="PAC" evidence="3">
    <location>
        <begin position="80"/>
        <end position="134"/>
    </location>
</feature>
<dbReference type="InterPro" id="IPR000700">
    <property type="entry name" value="PAS-assoc_C"/>
</dbReference>
<dbReference type="InterPro" id="IPR001610">
    <property type="entry name" value="PAC"/>
</dbReference>
<dbReference type="InterPro" id="IPR000160">
    <property type="entry name" value="GGDEF_dom"/>
</dbReference>
<dbReference type="Pfam" id="PF13185">
    <property type="entry name" value="GAF_2"/>
    <property type="match status" value="1"/>
</dbReference>
<dbReference type="InterPro" id="IPR043128">
    <property type="entry name" value="Rev_trsase/Diguanyl_cyclase"/>
</dbReference>
<dbReference type="FunFam" id="3.30.70.270:FF:000001">
    <property type="entry name" value="Diguanylate cyclase domain protein"/>
    <property type="match status" value="1"/>
</dbReference>
<accession>A0A9X4YEH4</accession>
<dbReference type="SMART" id="SM00086">
    <property type="entry name" value="PAC"/>
    <property type="match status" value="1"/>
</dbReference>
<evidence type="ECO:0000313" key="6">
    <source>
        <dbReference type="Proteomes" id="UP000460751"/>
    </source>
</evidence>
<dbReference type="Pfam" id="PF08448">
    <property type="entry name" value="PAS_4"/>
    <property type="match status" value="1"/>
</dbReference>
<sequence length="568" mass="63380">MELPPGLFREALEKSNDAIMITDPQLDTPGPRILYVNRAFETMTGYAREDVLGATPRVLQGEKTEKAVLKRLKGALERGETFTGETYNYCRDGTPFLMEWSVYPVKDDSGAVTHYLATLRDVTDRRARLRRSKQLEAVNRIQREVAQGGLDLQRVREKIVETALEITNADAAAVEEAEGDELVYRAVAGRAGELLHWRLPIDESLSGLSYRRQEVLLCEDSRSDDRVRLKEGAQRIGFISGVMVPLVHEHRCYGVFKVFLATPHAFGEEDCQLLELASGVLASALFNAAAFDDEVSRRNLLVDAIPILVSYIDRDRRYQEVNAAYEKWFGISAADIRGKHLWEVLGNEAYETIRPHLDAALSGNSVSYESRIPYASGDQTVHAQYEPHILRNGEVAGAYAVVRDITTLKQAETDFLTGLFNRRKFEALAQNILKSAARYDQDVTLVLMDVDAFKSLNDRFGHLEGDAVLRSIAQRVAGTLRDADTLARWGGEEFVILAPETDAEQGVQLAERVRAAVCDEPFGDAGMVTMSLGVAQWRQGEDLFSLQDRADRALYAAKHQGRNRVVAG</sequence>
<feature type="domain" description="GGDEF" evidence="4">
    <location>
        <begin position="441"/>
        <end position="568"/>
    </location>
</feature>
<feature type="domain" description="PAS" evidence="2">
    <location>
        <begin position="8"/>
        <end position="79"/>
    </location>
</feature>
<dbReference type="SUPFAM" id="SSF55781">
    <property type="entry name" value="GAF domain-like"/>
    <property type="match status" value="1"/>
</dbReference>